<evidence type="ECO:0000313" key="1">
    <source>
        <dbReference type="EMBL" id="RNL01251.1"/>
    </source>
</evidence>
<accession>A0AAE8F614</accession>
<evidence type="ECO:0000313" key="2">
    <source>
        <dbReference type="Proteomes" id="UP000284283"/>
    </source>
</evidence>
<reference evidence="1 2" key="1">
    <citation type="submission" date="2018-03" db="EMBL/GenBank/DDBJ databases">
        <authorList>
            <person name="Wu G."/>
        </authorList>
    </citation>
    <scope>NUCLEOTIDE SEQUENCE [LARGE SCALE GENOMIC DNA]</scope>
    <source>
        <strain evidence="1 2">SAM-118</strain>
    </source>
</reference>
<protein>
    <submittedName>
        <fullName evidence="1">Uncharacterized protein</fullName>
    </submittedName>
</protein>
<dbReference type="Proteomes" id="UP000284283">
    <property type="component" value="Unassembled WGS sequence"/>
</dbReference>
<organism evidence="1 2">
    <name type="scientific">Xanthomonas vasicola pv. vasculorum</name>
    <dbReference type="NCBI Taxonomy" id="325776"/>
    <lineage>
        <taxon>Bacteria</taxon>
        <taxon>Pseudomonadati</taxon>
        <taxon>Pseudomonadota</taxon>
        <taxon>Gammaproteobacteria</taxon>
        <taxon>Lysobacterales</taxon>
        <taxon>Lysobacteraceae</taxon>
        <taxon>Xanthomonas</taxon>
    </lineage>
</organism>
<proteinExistence type="predicted"/>
<name>A0AAE8F614_XANVA</name>
<comment type="caution">
    <text evidence="1">The sequence shown here is derived from an EMBL/GenBank/DDBJ whole genome shotgun (WGS) entry which is preliminary data.</text>
</comment>
<dbReference type="EMBL" id="PYTT01000110">
    <property type="protein sequence ID" value="RNL01251.1"/>
    <property type="molecule type" value="Genomic_DNA"/>
</dbReference>
<gene>
    <name evidence="1" type="ORF">C9386_13070</name>
</gene>
<dbReference type="AlphaFoldDB" id="A0AAE8F614"/>
<sequence>MALHRASAGCEIDAVIGSVMRGIGWCDKHIGQCSHAKGLQLPPQLRSGIGLGRHAFPAQQALGQQASGDGIARCRGAFE</sequence>
<dbReference type="KEGG" id="xva:C7V42_07325"/>